<accession>A0A2S4ULP0</accession>
<dbReference type="VEuPathDB" id="FungiDB:PSHT_08569"/>
<feature type="region of interest" description="Disordered" evidence="2">
    <location>
        <begin position="70"/>
        <end position="101"/>
    </location>
</feature>
<evidence type="ECO:0000256" key="1">
    <source>
        <dbReference type="SAM" id="Coils"/>
    </source>
</evidence>
<dbReference type="Proteomes" id="UP000239156">
    <property type="component" value="Unassembled WGS sequence"/>
</dbReference>
<sequence>MSTCCNTTANKLVPQTDPEAIIRQANAQKRRITANIEQHLLGLATGAINPPSESFDPDFLTTKSFLTGTSSTSLTTTLPTPLTTPDLAHTAPHSPLTDKPSITITQPPSPRIVTPPQPTFNPLGLPSPFLKHNMDNVGLSKGGNTPMDPATGGSMLTNDYLKVLFATQQASLAQVQANREEYNRRLARQDADAAVRLAESTSRIACLEEALIGMTIKSQTPERQISSAGDDVNLQTFRTSDGPADKGPYQEVKPFLLWLNSLN</sequence>
<name>A0A2S4ULP0_9BASI</name>
<protein>
    <submittedName>
        <fullName evidence="3">Uncharacterized protein</fullName>
    </submittedName>
</protein>
<dbReference type="EMBL" id="PKSL01000239">
    <property type="protein sequence ID" value="POV98044.1"/>
    <property type="molecule type" value="Genomic_DNA"/>
</dbReference>
<evidence type="ECO:0000313" key="3">
    <source>
        <dbReference type="EMBL" id="POV98044.1"/>
    </source>
</evidence>
<evidence type="ECO:0000256" key="2">
    <source>
        <dbReference type="SAM" id="MobiDB-lite"/>
    </source>
</evidence>
<keyword evidence="4" id="KW-1185">Reference proteome</keyword>
<feature type="compositionally biased region" description="Low complexity" evidence="2">
    <location>
        <begin position="70"/>
        <end position="85"/>
    </location>
</feature>
<organism evidence="3 4">
    <name type="scientific">Puccinia striiformis</name>
    <dbReference type="NCBI Taxonomy" id="27350"/>
    <lineage>
        <taxon>Eukaryota</taxon>
        <taxon>Fungi</taxon>
        <taxon>Dikarya</taxon>
        <taxon>Basidiomycota</taxon>
        <taxon>Pucciniomycotina</taxon>
        <taxon>Pucciniomycetes</taxon>
        <taxon>Pucciniales</taxon>
        <taxon>Pucciniaceae</taxon>
        <taxon>Puccinia</taxon>
    </lineage>
</organism>
<evidence type="ECO:0000313" key="4">
    <source>
        <dbReference type="Proteomes" id="UP000239156"/>
    </source>
</evidence>
<proteinExistence type="predicted"/>
<dbReference type="AlphaFoldDB" id="A0A2S4ULP0"/>
<dbReference type="VEuPathDB" id="FungiDB:PSTT_14682"/>
<comment type="caution">
    <text evidence="3">The sequence shown here is derived from an EMBL/GenBank/DDBJ whole genome shotgun (WGS) entry which is preliminary data.</text>
</comment>
<gene>
    <name evidence="3" type="ORF">PSTT_14682</name>
</gene>
<keyword evidence="1" id="KW-0175">Coiled coil</keyword>
<reference evidence="3" key="1">
    <citation type="submission" date="2017-12" db="EMBL/GenBank/DDBJ databases">
        <title>Gene loss provides genomic basis for host adaptation in cereal stripe rust fungi.</title>
        <authorList>
            <person name="Xia C."/>
        </authorList>
    </citation>
    <scope>NUCLEOTIDE SEQUENCE [LARGE SCALE GENOMIC DNA]</scope>
    <source>
        <strain evidence="3">93-210</strain>
    </source>
</reference>
<feature type="coiled-coil region" evidence="1">
    <location>
        <begin position="165"/>
        <end position="192"/>
    </location>
</feature>